<evidence type="ECO:0000313" key="3">
    <source>
        <dbReference type="Proteomes" id="UP000279600"/>
    </source>
</evidence>
<sequence>MKNLILCIAAAAMTFTVNAQDFAGADKSPMDVAYFPADAPKRAFAKTDEQKAALQPAIRVLYGRPSLKGRTLFRESDDRKAGITKYGEKWRLGANESTELLLLQDAKIGDQVLVAGRYTLVVVPNKNEWTIHVNAENDGWGNFSHNAALDIVTITIPVSTVDDSLEDLSIALYSPNDDNVVHLKMGWANYRAEMPITLL</sequence>
<keyword evidence="1" id="KW-0732">Signal</keyword>
<proteinExistence type="predicted"/>
<protein>
    <submittedName>
        <fullName evidence="2">DUF2911 domain-containing protein</fullName>
    </submittedName>
</protein>
<evidence type="ECO:0000313" key="2">
    <source>
        <dbReference type="EMBL" id="AZQ43559.1"/>
    </source>
</evidence>
<evidence type="ECO:0000256" key="1">
    <source>
        <dbReference type="SAM" id="SignalP"/>
    </source>
</evidence>
<dbReference type="RefSeq" id="WP_126446084.1">
    <property type="nucleotide sequence ID" value="NZ_CP034549.1"/>
</dbReference>
<feature type="chain" id="PRO_5019540152" evidence="1">
    <location>
        <begin position="20"/>
        <end position="199"/>
    </location>
</feature>
<dbReference type="OrthoDB" id="187854at2"/>
<keyword evidence="3" id="KW-1185">Reference proteome</keyword>
<accession>A0A3S9MWR6</accession>
<dbReference type="KEGG" id="noj:EJ995_04670"/>
<dbReference type="Pfam" id="PF11138">
    <property type="entry name" value="DUF2911"/>
    <property type="match status" value="1"/>
</dbReference>
<dbReference type="InterPro" id="IPR021314">
    <property type="entry name" value="DUF2911"/>
</dbReference>
<dbReference type="AlphaFoldDB" id="A0A3S9MWR6"/>
<name>A0A3S9MWR6_9FLAO</name>
<dbReference type="Proteomes" id="UP000279600">
    <property type="component" value="Chromosome"/>
</dbReference>
<dbReference type="EMBL" id="CP034549">
    <property type="protein sequence ID" value="AZQ43559.1"/>
    <property type="molecule type" value="Genomic_DNA"/>
</dbReference>
<feature type="signal peptide" evidence="1">
    <location>
        <begin position="1"/>
        <end position="19"/>
    </location>
</feature>
<reference evidence="2 3" key="1">
    <citation type="submission" date="2018-12" db="EMBL/GenBank/DDBJ databases">
        <title>Complete genome of Nonlabens sp. MJ115.</title>
        <authorList>
            <person name="Choi H.S."/>
            <person name="Jung J."/>
        </authorList>
    </citation>
    <scope>NUCLEOTIDE SEQUENCE [LARGE SCALE GENOMIC DNA]</scope>
    <source>
        <strain evidence="2 3">MJ115</strain>
    </source>
</reference>
<gene>
    <name evidence="2" type="ORF">EJ995_04670</name>
</gene>
<organism evidence="2 3">
    <name type="scientific">Nonlabens ponticola</name>
    <dbReference type="NCBI Taxonomy" id="2496866"/>
    <lineage>
        <taxon>Bacteria</taxon>
        <taxon>Pseudomonadati</taxon>
        <taxon>Bacteroidota</taxon>
        <taxon>Flavobacteriia</taxon>
        <taxon>Flavobacteriales</taxon>
        <taxon>Flavobacteriaceae</taxon>
        <taxon>Nonlabens</taxon>
    </lineage>
</organism>